<evidence type="ECO:0000313" key="3">
    <source>
        <dbReference type="Proteomes" id="UP000676079"/>
    </source>
</evidence>
<keyword evidence="3" id="KW-1185">Reference proteome</keyword>
<evidence type="ECO:0000256" key="1">
    <source>
        <dbReference type="SAM" id="Phobius"/>
    </source>
</evidence>
<feature type="transmembrane region" description="Helical" evidence="1">
    <location>
        <begin position="69"/>
        <end position="91"/>
    </location>
</feature>
<feature type="transmembrane region" description="Helical" evidence="1">
    <location>
        <begin position="12"/>
        <end position="31"/>
    </location>
</feature>
<evidence type="ECO:0008006" key="4">
    <source>
        <dbReference type="Google" id="ProtNLM"/>
    </source>
</evidence>
<accession>A0ABX8BPC7</accession>
<dbReference type="Proteomes" id="UP000676079">
    <property type="component" value="Chromosome"/>
</dbReference>
<keyword evidence="1" id="KW-1133">Transmembrane helix</keyword>
<name>A0ABX8BPC7_9ACTN</name>
<dbReference type="RefSeq" id="WP_220563932.1">
    <property type="nucleotide sequence ID" value="NZ_CP074133.1"/>
</dbReference>
<protein>
    <recommendedName>
        <fullName evidence="4">Membrane protein YmcC</fullName>
    </recommendedName>
</protein>
<proteinExistence type="predicted"/>
<feature type="transmembrane region" description="Helical" evidence="1">
    <location>
        <begin position="129"/>
        <end position="150"/>
    </location>
</feature>
<dbReference type="EMBL" id="CP074133">
    <property type="protein sequence ID" value="QUX22716.1"/>
    <property type="molecule type" value="Genomic_DNA"/>
</dbReference>
<sequence length="202" mass="22305">MFELVSENPIAAVIVMCEFGLWVLLGAGLALRYLLRWRALSTLVLWSIPLLDVVLVVATALDLRGGAEVGMIHGLAAVYLGFSVAFGPAIVRWADVRFAHRFAGGPAPVRPPKRGPGRRAHLMREWYRVVNAAVITSVTLLVLVVLFAAPEGREALLWWIGRVWLVVGLWFVFGPLWESGNILARGDEEQDERAGRGERSAR</sequence>
<feature type="transmembrane region" description="Helical" evidence="1">
    <location>
        <begin position="43"/>
        <end position="63"/>
    </location>
</feature>
<organism evidence="2 3">
    <name type="scientific">Nocardiopsis changdeensis</name>
    <dbReference type="NCBI Taxonomy" id="2831969"/>
    <lineage>
        <taxon>Bacteria</taxon>
        <taxon>Bacillati</taxon>
        <taxon>Actinomycetota</taxon>
        <taxon>Actinomycetes</taxon>
        <taxon>Streptosporangiales</taxon>
        <taxon>Nocardiopsidaceae</taxon>
        <taxon>Nocardiopsis</taxon>
    </lineage>
</organism>
<evidence type="ECO:0000313" key="2">
    <source>
        <dbReference type="EMBL" id="QUX22716.1"/>
    </source>
</evidence>
<feature type="transmembrane region" description="Helical" evidence="1">
    <location>
        <begin position="156"/>
        <end position="177"/>
    </location>
</feature>
<keyword evidence="1" id="KW-0812">Transmembrane</keyword>
<keyword evidence="1" id="KW-0472">Membrane</keyword>
<gene>
    <name evidence="2" type="ORF">KGD84_31290</name>
</gene>
<reference evidence="2 3" key="1">
    <citation type="submission" date="2021-05" db="EMBL/GenBank/DDBJ databases">
        <title>Direct Submission.</title>
        <authorList>
            <person name="Li K."/>
            <person name="Gao J."/>
        </authorList>
    </citation>
    <scope>NUCLEOTIDE SEQUENCE [LARGE SCALE GENOMIC DNA]</scope>
    <source>
        <strain evidence="2 3">Mg02</strain>
    </source>
</reference>